<accession>A0A1L3MR95</accession>
<evidence type="ECO:0000259" key="3">
    <source>
        <dbReference type="Pfam" id="PF00561"/>
    </source>
</evidence>
<dbReference type="SUPFAM" id="SSF53474">
    <property type="entry name" value="alpha/beta-Hydrolases"/>
    <property type="match status" value="1"/>
</dbReference>
<dbReference type="EMBL" id="CP016020">
    <property type="protein sequence ID" value="APH04900.1"/>
    <property type="molecule type" value="Genomic_DNA"/>
</dbReference>
<dbReference type="PANTHER" id="PTHR43039">
    <property type="entry name" value="ESTERASE-RELATED"/>
    <property type="match status" value="1"/>
</dbReference>
<keyword evidence="2" id="KW-0378">Hydrolase</keyword>
<protein>
    <submittedName>
        <fullName evidence="4">Sigma factor SigB regulation protein RsbQ</fullName>
    </submittedName>
</protein>
<dbReference type="FunFam" id="3.40.50.1820:FF:000042">
    <property type="entry name" value="probable strigolactone esterase DAD2"/>
    <property type="match status" value="1"/>
</dbReference>
<organism evidence="4 5">
    <name type="scientific">Bacillus weihaiensis</name>
    <dbReference type="NCBI Taxonomy" id="1547283"/>
    <lineage>
        <taxon>Bacteria</taxon>
        <taxon>Bacillati</taxon>
        <taxon>Bacillota</taxon>
        <taxon>Bacilli</taxon>
        <taxon>Bacillales</taxon>
        <taxon>Bacillaceae</taxon>
        <taxon>Bacillus</taxon>
    </lineage>
</organism>
<dbReference type="STRING" id="1547283.A9C19_09140"/>
<dbReference type="PRINTS" id="PR00111">
    <property type="entry name" value="ABHYDROLASE"/>
</dbReference>
<dbReference type="AlphaFoldDB" id="A0A1L3MR95"/>
<evidence type="ECO:0000256" key="2">
    <source>
        <dbReference type="ARBA" id="ARBA00022801"/>
    </source>
</evidence>
<sequence>MKSTILERNNVSIKGTGKKTLIFAHGYGCDQTVWNSVTKEFEEDYRIILFDYVGSGLSDKNSYDASRYSNLDGYAKDVVEICEALHIRDAIFVGHSVSSMIGVLASIERPDYFSHLIMIGPSPRYINDPPSYYGGFEEEDIAGLLDMMEKNYFSWATDFSGIAMGNPDQPELKQQLEDNFCKMDPLLAKQFAQTTFYSDTRPELSKVPVPSLILQCTEDIIAPSSVGHYLHENTPNSTLEVMKATAHCPHMSQPEETITLIKKYLHKQQN</sequence>
<reference evidence="4 5" key="1">
    <citation type="journal article" date="2016" name="Sci. Rep.">
        <title>Complete genome sequence and transcriptomic analysis of a novel marine strain Bacillus weihaiensis reveals the mechanism of brown algae degradation.</title>
        <authorList>
            <person name="Zhu Y."/>
            <person name="Chen P."/>
            <person name="Bao Y."/>
            <person name="Men Y."/>
            <person name="Zeng Y."/>
            <person name="Yang J."/>
            <person name="Sun J."/>
            <person name="Sun Y."/>
        </authorList>
    </citation>
    <scope>NUCLEOTIDE SEQUENCE [LARGE SCALE GENOMIC DNA]</scope>
    <source>
        <strain evidence="4 5">Alg07</strain>
    </source>
</reference>
<evidence type="ECO:0000313" key="5">
    <source>
        <dbReference type="Proteomes" id="UP000181936"/>
    </source>
</evidence>
<dbReference type="Pfam" id="PF00561">
    <property type="entry name" value="Abhydrolase_1"/>
    <property type="match status" value="1"/>
</dbReference>
<evidence type="ECO:0000256" key="1">
    <source>
        <dbReference type="ARBA" id="ARBA00008645"/>
    </source>
</evidence>
<dbReference type="InterPro" id="IPR000073">
    <property type="entry name" value="AB_hydrolase_1"/>
</dbReference>
<dbReference type="GO" id="GO:0016787">
    <property type="term" value="F:hydrolase activity"/>
    <property type="evidence" value="ECO:0007669"/>
    <property type="project" value="UniProtKB-KW"/>
</dbReference>
<dbReference type="Gene3D" id="3.40.50.1820">
    <property type="entry name" value="alpha/beta hydrolase"/>
    <property type="match status" value="1"/>
</dbReference>
<gene>
    <name evidence="4" type="ORF">A9C19_09140</name>
</gene>
<dbReference type="Proteomes" id="UP000181936">
    <property type="component" value="Chromosome"/>
</dbReference>
<dbReference type="RefSeq" id="WP_072579695.1">
    <property type="nucleotide sequence ID" value="NZ_CP016020.1"/>
</dbReference>
<evidence type="ECO:0000313" key="4">
    <source>
        <dbReference type="EMBL" id="APH04900.1"/>
    </source>
</evidence>
<dbReference type="InterPro" id="IPR029058">
    <property type="entry name" value="AB_hydrolase_fold"/>
</dbReference>
<dbReference type="KEGG" id="bwh:A9C19_09140"/>
<feature type="domain" description="AB hydrolase-1" evidence="3">
    <location>
        <begin position="20"/>
        <end position="252"/>
    </location>
</feature>
<dbReference type="OrthoDB" id="9780932at2"/>
<name>A0A1L3MR95_9BACI</name>
<comment type="similarity">
    <text evidence="1">Belongs to the AB hydrolase superfamily.</text>
</comment>
<keyword evidence="5" id="KW-1185">Reference proteome</keyword>
<proteinExistence type="inferred from homology"/>